<dbReference type="STRING" id="1548749.LS48_02380"/>
<evidence type="ECO:0000256" key="1">
    <source>
        <dbReference type="SAM" id="Phobius"/>
    </source>
</evidence>
<dbReference type="Proteomes" id="UP000070138">
    <property type="component" value="Unassembled WGS sequence"/>
</dbReference>
<keyword evidence="1" id="KW-0472">Membrane</keyword>
<comment type="caution">
    <text evidence="2">The sequence shown here is derived from an EMBL/GenBank/DDBJ whole genome shotgun (WGS) entry which is preliminary data.</text>
</comment>
<sequence>MEKNTSPITPKSFLRTFTLIHLVLVASVLIFGLMMFLQTKNQELIFTYSGDVMFFVVPFMAIAGIVAGNYLYGNIIKGLASKNTLMEKLNGFQSASVVKYALLEGPALLGIVAFMNEGNQYFLIISLLLLGWLIMQRPTRDRVERDLMLQGPLKSEFQQEDKPLE</sequence>
<feature type="transmembrane region" description="Helical" evidence="1">
    <location>
        <begin position="52"/>
        <end position="76"/>
    </location>
</feature>
<protein>
    <submittedName>
        <fullName evidence="2">Uncharacterized protein</fullName>
    </submittedName>
</protein>
<dbReference type="OrthoDB" id="1151358at2"/>
<organism evidence="2 3">
    <name type="scientific">Aequorivita aquimaris</name>
    <dbReference type="NCBI Taxonomy" id="1548749"/>
    <lineage>
        <taxon>Bacteria</taxon>
        <taxon>Pseudomonadati</taxon>
        <taxon>Bacteroidota</taxon>
        <taxon>Flavobacteriia</taxon>
        <taxon>Flavobacteriales</taxon>
        <taxon>Flavobacteriaceae</taxon>
        <taxon>Aequorivita</taxon>
    </lineage>
</organism>
<keyword evidence="1" id="KW-0812">Transmembrane</keyword>
<proteinExistence type="predicted"/>
<dbReference type="AlphaFoldDB" id="A0A137RM96"/>
<reference evidence="2 3" key="2">
    <citation type="journal article" date="2016" name="Int. J. Syst. Evol. Microbiol.">
        <title>Vitellibacter aquimaris sp. nov., a marine bacterium isolated from seawater.</title>
        <authorList>
            <person name="Thevarajoo S."/>
            <person name="Selvaratnam C."/>
            <person name="Goh K.M."/>
            <person name="Hong K.W."/>
            <person name="Chan X.Y."/>
            <person name="Chan K.G."/>
            <person name="Chong C.S."/>
        </authorList>
    </citation>
    <scope>NUCLEOTIDE SEQUENCE [LARGE SCALE GENOMIC DNA]</scope>
    <source>
        <strain evidence="2 3">D-24</strain>
    </source>
</reference>
<dbReference type="RefSeq" id="WP_062619568.1">
    <property type="nucleotide sequence ID" value="NZ_JRWG01000001.1"/>
</dbReference>
<keyword evidence="3" id="KW-1185">Reference proteome</keyword>
<feature type="transmembrane region" description="Helical" evidence="1">
    <location>
        <begin position="97"/>
        <end position="115"/>
    </location>
</feature>
<reference evidence="3" key="1">
    <citation type="submission" date="2014-10" db="EMBL/GenBank/DDBJ databases">
        <title>Genome sequencing of Vitellibacter sp. D-24.</title>
        <authorList>
            <person name="Thevarajoo S."/>
            <person name="Selvaratnam C."/>
            <person name="Goh K.M."/>
            <person name="Chong C.S."/>
        </authorList>
    </citation>
    <scope>NUCLEOTIDE SEQUENCE [LARGE SCALE GENOMIC DNA]</scope>
    <source>
        <strain evidence="3">D-24</strain>
    </source>
</reference>
<gene>
    <name evidence="2" type="ORF">LS48_02380</name>
</gene>
<evidence type="ECO:0000313" key="2">
    <source>
        <dbReference type="EMBL" id="KXO01326.1"/>
    </source>
</evidence>
<keyword evidence="1" id="KW-1133">Transmembrane helix</keyword>
<accession>A0A137RM96</accession>
<feature type="transmembrane region" description="Helical" evidence="1">
    <location>
        <begin position="121"/>
        <end position="139"/>
    </location>
</feature>
<dbReference type="EMBL" id="JRWG01000001">
    <property type="protein sequence ID" value="KXO01326.1"/>
    <property type="molecule type" value="Genomic_DNA"/>
</dbReference>
<evidence type="ECO:0000313" key="3">
    <source>
        <dbReference type="Proteomes" id="UP000070138"/>
    </source>
</evidence>
<feature type="transmembrane region" description="Helical" evidence="1">
    <location>
        <begin position="12"/>
        <end position="37"/>
    </location>
</feature>
<name>A0A137RM96_9FLAO</name>